<evidence type="ECO:0000313" key="2">
    <source>
        <dbReference type="WBParaSite" id="jg17705"/>
    </source>
</evidence>
<reference evidence="2" key="1">
    <citation type="submission" date="2022-11" db="UniProtKB">
        <authorList>
            <consortium name="WormBaseParasite"/>
        </authorList>
    </citation>
    <scope>IDENTIFICATION</scope>
</reference>
<organism evidence="1 2">
    <name type="scientific">Ditylenchus dipsaci</name>
    <dbReference type="NCBI Taxonomy" id="166011"/>
    <lineage>
        <taxon>Eukaryota</taxon>
        <taxon>Metazoa</taxon>
        <taxon>Ecdysozoa</taxon>
        <taxon>Nematoda</taxon>
        <taxon>Chromadorea</taxon>
        <taxon>Rhabditida</taxon>
        <taxon>Tylenchina</taxon>
        <taxon>Tylenchomorpha</taxon>
        <taxon>Sphaerularioidea</taxon>
        <taxon>Anguinidae</taxon>
        <taxon>Anguininae</taxon>
        <taxon>Ditylenchus</taxon>
    </lineage>
</organism>
<name>A0A915D9Z8_9BILA</name>
<dbReference type="AlphaFoldDB" id="A0A915D9Z8"/>
<dbReference type="WBParaSite" id="jg17705">
    <property type="protein sequence ID" value="jg17705"/>
    <property type="gene ID" value="jg17705"/>
</dbReference>
<keyword evidence="1" id="KW-1185">Reference proteome</keyword>
<sequence length="31" mass="3858">MSQDEYVYLPNLNWAHKPWDRELRDDLLARI</sequence>
<protein>
    <submittedName>
        <fullName evidence="2">Uncharacterized protein</fullName>
    </submittedName>
</protein>
<accession>A0A915D9Z8</accession>
<proteinExistence type="predicted"/>
<evidence type="ECO:0000313" key="1">
    <source>
        <dbReference type="Proteomes" id="UP000887574"/>
    </source>
</evidence>
<dbReference type="Proteomes" id="UP000887574">
    <property type="component" value="Unplaced"/>
</dbReference>